<proteinExistence type="predicted"/>
<dbReference type="InterPro" id="IPR029058">
    <property type="entry name" value="AB_hydrolase_fold"/>
</dbReference>
<dbReference type="OrthoDB" id="408631at2759"/>
<dbReference type="PANTHER" id="PTHR23024:SF242">
    <property type="entry name" value="ALPHA_BETA HYDROLASE FOLD-3 DOMAIN-CONTAINING PROTEIN-RELATED"/>
    <property type="match status" value="1"/>
</dbReference>
<sequence length="339" mass="37790">MHVAQVHPPLPPPTMSLLASLKSKLYYLKLRLQISQYRWWIPLVKLVLFFIHPRPARRLTIRGSSNQPIRIHVFYPPGYSKSTGPLPVHLNWHGSSFCLPLHGVASLFCATLAQKTGCIVLDCRYRVAPEHPFPAAYDDAAAALRWALSNPRGKFDTRRVSVGGQSSGGNLALALAGQFPRGSICAVLAFYPSTDYTISYALKPAPAREKLPMQEGTVLPIGLATFYRECYQRSLPALGLKLSDPRLSPRYADLSNFPDRGRTEILTCEWDRLDKEGQEMARLLLEAGKEPVVVRVEGVGHGWDGAARDGEPRMKRDEEWERAAGVLKHAWEVVGEEEG</sequence>
<gene>
    <name evidence="2" type="ORF">CALVIDRAFT_244528</name>
</gene>
<keyword evidence="2" id="KW-0378">Hydrolase</keyword>
<evidence type="ECO:0000259" key="1">
    <source>
        <dbReference type="Pfam" id="PF07859"/>
    </source>
</evidence>
<dbReference type="PANTHER" id="PTHR23024">
    <property type="entry name" value="ARYLACETAMIDE DEACETYLASE"/>
    <property type="match status" value="1"/>
</dbReference>
<dbReference type="SUPFAM" id="SSF53474">
    <property type="entry name" value="alpha/beta-Hydrolases"/>
    <property type="match status" value="1"/>
</dbReference>
<dbReference type="InterPro" id="IPR050466">
    <property type="entry name" value="Carboxylest/Gibb_receptor"/>
</dbReference>
<dbReference type="Pfam" id="PF07859">
    <property type="entry name" value="Abhydrolase_3"/>
    <property type="match status" value="1"/>
</dbReference>
<feature type="domain" description="Alpha/beta hydrolase fold-3" evidence="1">
    <location>
        <begin position="91"/>
        <end position="303"/>
    </location>
</feature>
<dbReference type="GO" id="GO:0016787">
    <property type="term" value="F:hydrolase activity"/>
    <property type="evidence" value="ECO:0007669"/>
    <property type="project" value="UniProtKB-KW"/>
</dbReference>
<protein>
    <submittedName>
        <fullName evidence="2">Alpha/beta-hydrolase</fullName>
    </submittedName>
</protein>
<dbReference type="AlphaFoldDB" id="A0A167JGM3"/>
<dbReference type="Gene3D" id="3.40.50.1820">
    <property type="entry name" value="alpha/beta hydrolase"/>
    <property type="match status" value="1"/>
</dbReference>
<keyword evidence="3" id="KW-1185">Reference proteome</keyword>
<dbReference type="InterPro" id="IPR013094">
    <property type="entry name" value="AB_hydrolase_3"/>
</dbReference>
<dbReference type="Proteomes" id="UP000076738">
    <property type="component" value="Unassembled WGS sequence"/>
</dbReference>
<evidence type="ECO:0000313" key="2">
    <source>
        <dbReference type="EMBL" id="KZO93577.1"/>
    </source>
</evidence>
<dbReference type="EMBL" id="KV417300">
    <property type="protein sequence ID" value="KZO93577.1"/>
    <property type="molecule type" value="Genomic_DNA"/>
</dbReference>
<evidence type="ECO:0000313" key="3">
    <source>
        <dbReference type="Proteomes" id="UP000076738"/>
    </source>
</evidence>
<reference evidence="2 3" key="1">
    <citation type="journal article" date="2016" name="Mol. Biol. Evol.">
        <title>Comparative Genomics of Early-Diverging Mushroom-Forming Fungi Provides Insights into the Origins of Lignocellulose Decay Capabilities.</title>
        <authorList>
            <person name="Nagy L.G."/>
            <person name="Riley R."/>
            <person name="Tritt A."/>
            <person name="Adam C."/>
            <person name="Daum C."/>
            <person name="Floudas D."/>
            <person name="Sun H."/>
            <person name="Yadav J.S."/>
            <person name="Pangilinan J."/>
            <person name="Larsson K.H."/>
            <person name="Matsuura K."/>
            <person name="Barry K."/>
            <person name="Labutti K."/>
            <person name="Kuo R."/>
            <person name="Ohm R.A."/>
            <person name="Bhattacharya S.S."/>
            <person name="Shirouzu T."/>
            <person name="Yoshinaga Y."/>
            <person name="Martin F.M."/>
            <person name="Grigoriev I.V."/>
            <person name="Hibbett D.S."/>
        </authorList>
    </citation>
    <scope>NUCLEOTIDE SEQUENCE [LARGE SCALE GENOMIC DNA]</scope>
    <source>
        <strain evidence="2 3">TUFC12733</strain>
    </source>
</reference>
<organism evidence="2 3">
    <name type="scientific">Calocera viscosa (strain TUFC12733)</name>
    <dbReference type="NCBI Taxonomy" id="1330018"/>
    <lineage>
        <taxon>Eukaryota</taxon>
        <taxon>Fungi</taxon>
        <taxon>Dikarya</taxon>
        <taxon>Basidiomycota</taxon>
        <taxon>Agaricomycotina</taxon>
        <taxon>Dacrymycetes</taxon>
        <taxon>Dacrymycetales</taxon>
        <taxon>Dacrymycetaceae</taxon>
        <taxon>Calocera</taxon>
    </lineage>
</organism>
<dbReference type="STRING" id="1330018.A0A167JGM3"/>
<accession>A0A167JGM3</accession>
<name>A0A167JGM3_CALVF</name>